<keyword evidence="2" id="KW-0812">Transmembrane</keyword>
<sequence length="278" mass="28343">MPATPARGHGTPAGPVPPKPQNGLGTAALTLGVIGVVLGMLVVLFWLSWLPALLALIFGIIGMVLARGGRATNRAVAITGAVLGVVGLLMSAGGGVLTFTTVADKVREAEARADKADKADKERTERAAEARASASASAAAEAARNLAFGDTFTYDNGLRVTVSAPEPYDPGDGLVFGHRKGNRAVLMKVTMVNTGPAAVEVAKMGWPSVTSGGGAEAELIVDGTGRTKVIVDSLAPGRTAVGAYALSLPPTAAGGRIEAAFPPDRFRPDGPRWNGELD</sequence>
<organism evidence="3 4">
    <name type="scientific">Streptomyces pyxinae</name>
    <dbReference type="NCBI Taxonomy" id="2970734"/>
    <lineage>
        <taxon>Bacteria</taxon>
        <taxon>Bacillati</taxon>
        <taxon>Actinomycetota</taxon>
        <taxon>Actinomycetes</taxon>
        <taxon>Kitasatosporales</taxon>
        <taxon>Streptomycetaceae</taxon>
        <taxon>Streptomyces</taxon>
    </lineage>
</organism>
<feature type="region of interest" description="Disordered" evidence="1">
    <location>
        <begin position="110"/>
        <end position="130"/>
    </location>
</feature>
<name>A0ABT2CGK1_9ACTN</name>
<keyword evidence="2" id="KW-0472">Membrane</keyword>
<accession>A0ABT2CGK1</accession>
<comment type="caution">
    <text evidence="3">The sequence shown here is derived from an EMBL/GenBank/DDBJ whole genome shotgun (WGS) entry which is preliminary data.</text>
</comment>
<feature type="region of interest" description="Disordered" evidence="1">
    <location>
        <begin position="1"/>
        <end position="21"/>
    </location>
</feature>
<evidence type="ECO:0000256" key="1">
    <source>
        <dbReference type="SAM" id="MobiDB-lite"/>
    </source>
</evidence>
<dbReference type="RefSeq" id="WP_258787718.1">
    <property type="nucleotide sequence ID" value="NZ_JANUGQ010000009.1"/>
</dbReference>
<proteinExistence type="predicted"/>
<evidence type="ECO:0000313" key="4">
    <source>
        <dbReference type="Proteomes" id="UP001431313"/>
    </source>
</evidence>
<keyword evidence="2" id="KW-1133">Transmembrane helix</keyword>
<feature type="transmembrane region" description="Helical" evidence="2">
    <location>
        <begin position="27"/>
        <end position="46"/>
    </location>
</feature>
<feature type="transmembrane region" description="Helical" evidence="2">
    <location>
        <begin position="76"/>
        <end position="99"/>
    </location>
</feature>
<evidence type="ECO:0000313" key="3">
    <source>
        <dbReference type="EMBL" id="MCS0636530.1"/>
    </source>
</evidence>
<evidence type="ECO:0000256" key="2">
    <source>
        <dbReference type="SAM" id="Phobius"/>
    </source>
</evidence>
<dbReference type="Proteomes" id="UP001431313">
    <property type="component" value="Unassembled WGS sequence"/>
</dbReference>
<feature type="transmembrane region" description="Helical" evidence="2">
    <location>
        <begin position="52"/>
        <end position="69"/>
    </location>
</feature>
<keyword evidence="4" id="KW-1185">Reference proteome</keyword>
<dbReference type="EMBL" id="JANUGQ010000009">
    <property type="protein sequence ID" value="MCS0636530.1"/>
    <property type="molecule type" value="Genomic_DNA"/>
</dbReference>
<gene>
    <name evidence="3" type="ORF">NX801_12815</name>
</gene>
<reference evidence="3" key="1">
    <citation type="submission" date="2022-08" db="EMBL/GenBank/DDBJ databases">
        <authorList>
            <person name="Somphong A."/>
            <person name="Phongsopitanun W."/>
        </authorList>
    </citation>
    <scope>NUCLEOTIDE SEQUENCE</scope>
    <source>
        <strain evidence="3">LP05-1</strain>
    </source>
</reference>
<feature type="compositionally biased region" description="Basic and acidic residues" evidence="1">
    <location>
        <begin position="110"/>
        <end position="129"/>
    </location>
</feature>
<protein>
    <submittedName>
        <fullName evidence="3">DUF4190 domain-containing protein</fullName>
    </submittedName>
</protein>